<sequence>MSGSAQSDPRANAYLAARVDDALKMLRTDGMSPALEFMQLVGVPRTVALRVLCSPSQQRTRDRRRAPR</sequence>
<dbReference type="RefSeq" id="WP_379752954.1">
    <property type="nucleotide sequence ID" value="NZ_JBHSMR010000012.1"/>
</dbReference>
<proteinExistence type="predicted"/>
<dbReference type="Proteomes" id="UP001596101">
    <property type="component" value="Unassembled WGS sequence"/>
</dbReference>
<name>A0ABW0MM28_9BURK</name>
<comment type="caution">
    <text evidence="1">The sequence shown here is derived from an EMBL/GenBank/DDBJ whole genome shotgun (WGS) entry which is preliminary data.</text>
</comment>
<accession>A0ABW0MM28</accession>
<evidence type="ECO:0000313" key="1">
    <source>
        <dbReference type="EMBL" id="MFC5478013.1"/>
    </source>
</evidence>
<reference evidence="2" key="1">
    <citation type="journal article" date="2019" name="Int. J. Syst. Evol. Microbiol.">
        <title>The Global Catalogue of Microorganisms (GCM) 10K type strain sequencing project: providing services to taxonomists for standard genome sequencing and annotation.</title>
        <authorList>
            <consortium name="The Broad Institute Genomics Platform"/>
            <consortium name="The Broad Institute Genome Sequencing Center for Infectious Disease"/>
            <person name="Wu L."/>
            <person name="Ma J."/>
        </authorList>
    </citation>
    <scope>NUCLEOTIDE SEQUENCE [LARGE SCALE GENOMIC DNA]</scope>
    <source>
        <strain evidence="2">CCUG 43111</strain>
    </source>
</reference>
<keyword evidence="2" id="KW-1185">Reference proteome</keyword>
<organism evidence="1 2">
    <name type="scientific">Massilia suwonensis</name>
    <dbReference type="NCBI Taxonomy" id="648895"/>
    <lineage>
        <taxon>Bacteria</taxon>
        <taxon>Pseudomonadati</taxon>
        <taxon>Pseudomonadota</taxon>
        <taxon>Betaproteobacteria</taxon>
        <taxon>Burkholderiales</taxon>
        <taxon>Oxalobacteraceae</taxon>
        <taxon>Telluria group</taxon>
        <taxon>Massilia</taxon>
    </lineage>
</organism>
<protein>
    <submittedName>
        <fullName evidence="1">Uncharacterized protein</fullName>
    </submittedName>
</protein>
<evidence type="ECO:0000313" key="2">
    <source>
        <dbReference type="Proteomes" id="UP001596101"/>
    </source>
</evidence>
<gene>
    <name evidence="1" type="ORF">ACFPQ5_07430</name>
</gene>
<dbReference type="EMBL" id="JBHSMR010000012">
    <property type="protein sequence ID" value="MFC5478013.1"/>
    <property type="molecule type" value="Genomic_DNA"/>
</dbReference>